<dbReference type="Pfam" id="PF24626">
    <property type="entry name" value="SH3_Tf2-1"/>
    <property type="match status" value="1"/>
</dbReference>
<keyword evidence="5" id="KW-0540">Nuclease</keyword>
<keyword evidence="2" id="KW-0645">Protease</keyword>
<dbReference type="PROSITE" id="PS50013">
    <property type="entry name" value="CHROMO_2"/>
    <property type="match status" value="1"/>
</dbReference>
<dbReference type="PROSITE" id="PS50994">
    <property type="entry name" value="INTEGRASE"/>
    <property type="match status" value="1"/>
</dbReference>
<dbReference type="PROSITE" id="PS50878">
    <property type="entry name" value="RT_POL"/>
    <property type="match status" value="1"/>
</dbReference>
<dbReference type="Gene3D" id="3.30.420.10">
    <property type="entry name" value="Ribonuclease H-like superfamily/Ribonuclease H"/>
    <property type="match status" value="1"/>
</dbReference>
<dbReference type="InterPro" id="IPR041577">
    <property type="entry name" value="RT_RNaseH_2"/>
</dbReference>
<dbReference type="Pfam" id="PF00078">
    <property type="entry name" value="RVT_1"/>
    <property type="match status" value="1"/>
</dbReference>
<feature type="compositionally biased region" description="Basic and acidic residues" evidence="18">
    <location>
        <begin position="620"/>
        <end position="633"/>
    </location>
</feature>
<dbReference type="CDD" id="cd09274">
    <property type="entry name" value="RNase_HI_RT_Ty3"/>
    <property type="match status" value="1"/>
</dbReference>
<dbReference type="InterPro" id="IPR021109">
    <property type="entry name" value="Peptidase_aspartic_dom_sf"/>
</dbReference>
<dbReference type="InterPro" id="IPR041588">
    <property type="entry name" value="Integrase_H2C2"/>
</dbReference>
<keyword evidence="8" id="KW-0255">Endonuclease</keyword>
<dbReference type="SUPFAM" id="SSF54160">
    <property type="entry name" value="Chromo domain-like"/>
    <property type="match status" value="1"/>
</dbReference>
<feature type="region of interest" description="Disordered" evidence="18">
    <location>
        <begin position="1561"/>
        <end position="1598"/>
    </location>
</feature>
<feature type="region of interest" description="Disordered" evidence="18">
    <location>
        <begin position="1139"/>
        <end position="1159"/>
    </location>
</feature>
<dbReference type="Proteomes" id="UP000756132">
    <property type="component" value="Chromosome 3"/>
</dbReference>
<dbReference type="EMBL" id="CP090165">
    <property type="protein sequence ID" value="UJO15009.1"/>
    <property type="molecule type" value="Genomic_DNA"/>
</dbReference>
<dbReference type="Pfam" id="PF17921">
    <property type="entry name" value="Integrase_H2C2"/>
    <property type="match status" value="1"/>
</dbReference>
<dbReference type="Pfam" id="PF00665">
    <property type="entry name" value="rve"/>
    <property type="match status" value="1"/>
</dbReference>
<evidence type="ECO:0000256" key="7">
    <source>
        <dbReference type="ARBA" id="ARBA00022750"/>
    </source>
</evidence>
<feature type="region of interest" description="Disordered" evidence="18">
    <location>
        <begin position="678"/>
        <end position="723"/>
    </location>
</feature>
<dbReference type="FunFam" id="3.30.70.270:FF:000020">
    <property type="entry name" value="Transposon Tf2-6 polyprotein-like Protein"/>
    <property type="match status" value="1"/>
</dbReference>
<dbReference type="OrthoDB" id="5599418at2759"/>
<dbReference type="CDD" id="cd01647">
    <property type="entry name" value="RT_LTR"/>
    <property type="match status" value="1"/>
</dbReference>
<feature type="domain" description="Integrase catalytic" evidence="21">
    <location>
        <begin position="853"/>
        <end position="1031"/>
    </location>
</feature>
<sequence>MDTGALGESFMDYKLATSLNLEPQELKYPRTLELFDGTETTTGKITHVVHTSITLGGKRMSITSFLTSLPHQKFILGLPWFRRHRPIIDWTSLTVSFPPEVPPAPPPSPPPQRGPEYTKIFQVNAAAFTTAAKQPKAQVFAASLRDIDIALEKLDKKRTPTDPATKVPPWAHHILHVFDAKAADELPPHRPHDHKIELEEGAETPFGPLYSMSREELIVLKRYLEENLKKGFIRASRSSAGSPVMFVKKPGGGLRFCVDYRGLNAVTKKNRYPIPLIQETLERLSKAKYFTKLDVIAAFNKLRMAEGHEYLTAFRTRYGLFESLVMPFGVCNGPSTFQNFINDILQEFLDQFCTAYIDDILVYSETKEEHREHVCKVLQKLADAGLQLDIDKCEFEKTEVKFLGLIITADGIKMDQEKIDAIVEWDAPTNVKEVQGFLGFANFYRRFIHAFSGVVRPLTKLTRKGEKFAWTDECQEAFDLLKAKFVENPLLQHFDFELETRVETDASDGVVGGVLLQRRSPESPWLPVAFLSKKLTATECNYEIYDKELLAIVKAFEEWRPELEGSAMPVQVSSDHKNLVYFMKSKLLNRRQARWSEFLSRFNFVISYTPGKANSMADALTRRPGDSPVDRRGGRQIAGQQVIKEHNLSSELREYLSNGQPTLAASFATLVLAPAYLDESDDESEPEEYASDAEDLNDDEEGSVTTDGSSESDFEGFDNEEQPEGIMARVRTAYDADIDAQELVQALRSGARTFPGFSLSECELQEGVVYFRKKLYVPQPEGSNIRAEILQIIHDSASGGHPGVAKTHKLLARYYWWPHSWKDVRRYVLNCATCRRAKANRHRPHGLLHPLPAPDRPWKHITMDFITDLPHGKTFSGVKAKALLVIVDRHSKDRYMIPCWSMTAKETARLFYEFVWRFQGLPDSITSDRGTQFISHFWKRLCAILGIKHNLSTSFQPQTDGQTEITNAILEQVLRCFVDYHQKDWPQHIPAVEFATRNWDSETTGYSPFYTTRGYHPRTGMEPEEPLPPTEDANEQAADEFATMLSQIHEEVHDEMVYAQAIYEDQANRRRQPAPDYQVGGMVYLNSKNIKTDRPSKKLNWKNLGPFEITEGISSHAYRLALPANIKIHDVFHPVRLRPSAEDPFPNQNQDMPGPPDEVEVDEPVNLPSDDYAVRKIRGIRVEPNDVEGLPPIKYEVEWQGCPEWDTSWEPIQHIIFNRQAIEEYHARADGPEVNIGRLFESELFDGAYQWCIDHDIRPRPGTEAEHPRYVELLRLRRNSALFGGATVMVSPQSVQKVGTEESQSAQKSSRSDSPAVVVTQTCGDAARRKGQGLTIIYWTGAAVDYLGVDLLQLTERQIHAIEYGSKTEVLTSYSYIALIWGLKACMLFFYNRLTFGLTQQVFVKVLGVALPSKSTAAAERTTSGTSGGSSGSKAKGLLKFFRRVDTVELANASNKTETTGTVTEYSADGNLKTQQEANGDIDDNAGHECMLQKSGKAATPPQTRDQIDLESGLPHPGMRVDSAVTPLPVEEGDDKIGAMREPPVSRPQRVFRKSIGEELGSIKGLPHPGTRIPTPGVREDKPESFIPDVPSPRVLTPWPENQRFSPWGYDAGLTNMDSLASDSSKSRTPQRAECTRNGCEQTWIRRGTTAQLETGEMVVPRSRLERLM</sequence>
<reference evidence="22" key="2">
    <citation type="journal article" date="2022" name="Microb. Genom.">
        <title>A chromosome-scale genome assembly of the tomato pathogen Cladosporium fulvum reveals a compartmentalized genome architecture and the presence of a dispensable chromosome.</title>
        <authorList>
            <person name="Zaccaron A.Z."/>
            <person name="Chen L.H."/>
            <person name="Samaras A."/>
            <person name="Stergiopoulos I."/>
        </authorList>
    </citation>
    <scope>NUCLEOTIDE SEQUENCE</scope>
    <source>
        <strain evidence="22">Race5_Kim</strain>
    </source>
</reference>
<comment type="subunit">
    <text evidence="1">Component of the NuA4 histone acetyltransferase complex.</text>
</comment>
<evidence type="ECO:0000256" key="9">
    <source>
        <dbReference type="ARBA" id="ARBA00022801"/>
    </source>
</evidence>
<feature type="domain" description="Reverse transcriptase" evidence="20">
    <location>
        <begin position="228"/>
        <end position="407"/>
    </location>
</feature>
<evidence type="ECO:0000256" key="13">
    <source>
        <dbReference type="ARBA" id="ARBA00022918"/>
    </source>
</evidence>
<evidence type="ECO:0000256" key="2">
    <source>
        <dbReference type="ARBA" id="ARBA00022670"/>
    </source>
</evidence>
<dbReference type="Gene3D" id="1.10.340.70">
    <property type="match status" value="1"/>
</dbReference>
<keyword evidence="12" id="KW-0229">DNA integration</keyword>
<keyword evidence="9" id="KW-0378">Hydrolase</keyword>
<evidence type="ECO:0000256" key="4">
    <source>
        <dbReference type="ARBA" id="ARBA00022695"/>
    </source>
</evidence>
<keyword evidence="10" id="KW-0460">Magnesium</keyword>
<evidence type="ECO:0000256" key="15">
    <source>
        <dbReference type="ARBA" id="ARBA00023125"/>
    </source>
</evidence>
<dbReference type="InterPro" id="IPR023780">
    <property type="entry name" value="Chromo_domain"/>
</dbReference>
<keyword evidence="15" id="KW-0238">DNA-binding</keyword>
<dbReference type="Pfam" id="PF00385">
    <property type="entry name" value="Chromo"/>
    <property type="match status" value="1"/>
</dbReference>
<dbReference type="SMART" id="SM00298">
    <property type="entry name" value="CHROMO"/>
    <property type="match status" value="1"/>
</dbReference>
<keyword evidence="17" id="KW-0511">Multifunctional enzyme</keyword>
<dbReference type="GO" id="GO:0005634">
    <property type="term" value="C:nucleus"/>
    <property type="evidence" value="ECO:0007669"/>
    <property type="project" value="UniProtKB-ARBA"/>
</dbReference>
<dbReference type="InterPro" id="IPR001584">
    <property type="entry name" value="Integrase_cat-core"/>
</dbReference>
<dbReference type="Gene3D" id="2.40.50.40">
    <property type="match status" value="1"/>
</dbReference>
<dbReference type="SUPFAM" id="SSF53098">
    <property type="entry name" value="Ribonuclease H-like"/>
    <property type="match status" value="1"/>
</dbReference>
<dbReference type="SUPFAM" id="SSF56672">
    <property type="entry name" value="DNA/RNA polymerases"/>
    <property type="match status" value="1"/>
</dbReference>
<evidence type="ECO:0000256" key="5">
    <source>
        <dbReference type="ARBA" id="ARBA00022722"/>
    </source>
</evidence>
<dbReference type="GO" id="GO:0006508">
    <property type="term" value="P:proteolysis"/>
    <property type="evidence" value="ECO:0007669"/>
    <property type="project" value="UniProtKB-KW"/>
</dbReference>
<feature type="compositionally biased region" description="Acidic residues" evidence="18">
    <location>
        <begin position="678"/>
        <end position="702"/>
    </location>
</feature>
<name>A0A9Q8LD31_PASFU</name>
<dbReference type="InterPro" id="IPR043502">
    <property type="entry name" value="DNA/RNA_pol_sf"/>
</dbReference>
<feature type="compositionally biased region" description="Low complexity" evidence="18">
    <location>
        <begin position="1303"/>
        <end position="1314"/>
    </location>
</feature>
<keyword evidence="23" id="KW-1185">Reference proteome</keyword>
<dbReference type="GO" id="GO:0004519">
    <property type="term" value="F:endonuclease activity"/>
    <property type="evidence" value="ECO:0007669"/>
    <property type="project" value="UniProtKB-KW"/>
</dbReference>
<evidence type="ECO:0000313" key="22">
    <source>
        <dbReference type="EMBL" id="UJO15009.1"/>
    </source>
</evidence>
<evidence type="ECO:0000313" key="23">
    <source>
        <dbReference type="Proteomes" id="UP000756132"/>
    </source>
</evidence>
<accession>A0A9Q8LD31</accession>
<dbReference type="InterPro" id="IPR016197">
    <property type="entry name" value="Chromo-like_dom_sf"/>
</dbReference>
<dbReference type="InterPro" id="IPR036397">
    <property type="entry name" value="RNaseH_sf"/>
</dbReference>
<dbReference type="InterPro" id="IPR043128">
    <property type="entry name" value="Rev_trsase/Diguanyl_cyclase"/>
</dbReference>
<evidence type="ECO:0000256" key="17">
    <source>
        <dbReference type="ARBA" id="ARBA00023268"/>
    </source>
</evidence>
<dbReference type="PANTHER" id="PTHR37984:SF5">
    <property type="entry name" value="PROTEIN NYNRIN-LIKE"/>
    <property type="match status" value="1"/>
</dbReference>
<dbReference type="GO" id="GO:0046872">
    <property type="term" value="F:metal ion binding"/>
    <property type="evidence" value="ECO:0007669"/>
    <property type="project" value="UniProtKB-KW"/>
</dbReference>
<evidence type="ECO:0000256" key="3">
    <source>
        <dbReference type="ARBA" id="ARBA00022679"/>
    </source>
</evidence>
<dbReference type="Gene3D" id="3.10.10.10">
    <property type="entry name" value="HIV Type 1 Reverse Transcriptase, subunit A, domain 1"/>
    <property type="match status" value="1"/>
</dbReference>
<dbReference type="GO" id="GO:0006310">
    <property type="term" value="P:DNA recombination"/>
    <property type="evidence" value="ECO:0007669"/>
    <property type="project" value="UniProtKB-KW"/>
</dbReference>
<evidence type="ECO:0000256" key="1">
    <source>
        <dbReference type="ARBA" id="ARBA00011353"/>
    </source>
</evidence>
<keyword evidence="13" id="KW-0695">RNA-directed DNA polymerase</keyword>
<dbReference type="InterPro" id="IPR012337">
    <property type="entry name" value="RNaseH-like_sf"/>
</dbReference>
<evidence type="ECO:0000256" key="8">
    <source>
        <dbReference type="ARBA" id="ARBA00022759"/>
    </source>
</evidence>
<reference evidence="22" key="1">
    <citation type="submission" date="2021-12" db="EMBL/GenBank/DDBJ databases">
        <authorList>
            <person name="Zaccaron A."/>
            <person name="Stergiopoulos I."/>
        </authorList>
    </citation>
    <scope>NUCLEOTIDE SEQUENCE</scope>
    <source>
        <strain evidence="22">Race5_Kim</strain>
    </source>
</reference>
<keyword evidence="7" id="KW-0064">Aspartyl protease</keyword>
<evidence type="ECO:0000256" key="16">
    <source>
        <dbReference type="ARBA" id="ARBA00023172"/>
    </source>
</evidence>
<dbReference type="GO" id="GO:0006338">
    <property type="term" value="P:chromatin remodeling"/>
    <property type="evidence" value="ECO:0007669"/>
    <property type="project" value="UniProtKB-ARBA"/>
</dbReference>
<evidence type="ECO:0000256" key="6">
    <source>
        <dbReference type="ARBA" id="ARBA00022723"/>
    </source>
</evidence>
<evidence type="ECO:0000256" key="11">
    <source>
        <dbReference type="ARBA" id="ARBA00022884"/>
    </source>
</evidence>
<protein>
    <submittedName>
        <fullName evidence="22">Transposon Tf2-6 polyprotein</fullName>
    </submittedName>
</protein>
<evidence type="ECO:0000259" key="21">
    <source>
        <dbReference type="PROSITE" id="PS50994"/>
    </source>
</evidence>
<dbReference type="GO" id="GO:0003887">
    <property type="term" value="F:DNA-directed DNA polymerase activity"/>
    <property type="evidence" value="ECO:0007669"/>
    <property type="project" value="UniProtKB-KW"/>
</dbReference>
<evidence type="ECO:0000259" key="19">
    <source>
        <dbReference type="PROSITE" id="PS50013"/>
    </source>
</evidence>
<evidence type="ECO:0000256" key="18">
    <source>
        <dbReference type="SAM" id="MobiDB-lite"/>
    </source>
</evidence>
<dbReference type="Pfam" id="PF17919">
    <property type="entry name" value="RT_RNaseH_2"/>
    <property type="match status" value="1"/>
</dbReference>
<dbReference type="InterPro" id="IPR000477">
    <property type="entry name" value="RT_dom"/>
</dbReference>
<dbReference type="InterPro" id="IPR050951">
    <property type="entry name" value="Retrovirus_Pol_polyprotein"/>
</dbReference>
<dbReference type="GO" id="GO:0003677">
    <property type="term" value="F:DNA binding"/>
    <property type="evidence" value="ECO:0007669"/>
    <property type="project" value="UniProtKB-KW"/>
</dbReference>
<gene>
    <name evidence="22" type="ORF">CLAFUR5_08137</name>
</gene>
<dbReference type="CDD" id="cd00024">
    <property type="entry name" value="CD_CSD"/>
    <property type="match status" value="1"/>
</dbReference>
<dbReference type="GO" id="GO:0003723">
    <property type="term" value="F:RNA binding"/>
    <property type="evidence" value="ECO:0007669"/>
    <property type="project" value="UniProtKB-KW"/>
</dbReference>
<keyword evidence="16" id="KW-0233">DNA recombination</keyword>
<evidence type="ECO:0000256" key="10">
    <source>
        <dbReference type="ARBA" id="ARBA00022842"/>
    </source>
</evidence>
<dbReference type="CDD" id="cd00303">
    <property type="entry name" value="retropepsin_like"/>
    <property type="match status" value="1"/>
</dbReference>
<keyword evidence="6" id="KW-0479">Metal-binding</keyword>
<organism evidence="22 23">
    <name type="scientific">Passalora fulva</name>
    <name type="common">Tomato leaf mold</name>
    <name type="synonym">Cladosporium fulvum</name>
    <dbReference type="NCBI Taxonomy" id="5499"/>
    <lineage>
        <taxon>Eukaryota</taxon>
        <taxon>Fungi</taxon>
        <taxon>Dikarya</taxon>
        <taxon>Ascomycota</taxon>
        <taxon>Pezizomycotina</taxon>
        <taxon>Dothideomycetes</taxon>
        <taxon>Dothideomycetidae</taxon>
        <taxon>Mycosphaerellales</taxon>
        <taxon>Mycosphaerellaceae</taxon>
        <taxon>Fulvia</taxon>
    </lineage>
</organism>
<dbReference type="Gene3D" id="3.30.70.270">
    <property type="match status" value="2"/>
</dbReference>
<dbReference type="InterPro" id="IPR056924">
    <property type="entry name" value="SH3_Tf2-1"/>
</dbReference>
<dbReference type="PANTHER" id="PTHR37984">
    <property type="entry name" value="PROTEIN CBG26694"/>
    <property type="match status" value="1"/>
</dbReference>
<keyword evidence="4" id="KW-0548">Nucleotidyltransferase</keyword>
<feature type="domain" description="Chromo" evidence="19">
    <location>
        <begin position="1172"/>
        <end position="1228"/>
    </location>
</feature>
<evidence type="ECO:0000256" key="12">
    <source>
        <dbReference type="ARBA" id="ARBA00022908"/>
    </source>
</evidence>
<evidence type="ECO:0000259" key="20">
    <source>
        <dbReference type="PROSITE" id="PS50878"/>
    </source>
</evidence>
<keyword evidence="11" id="KW-0694">RNA-binding</keyword>
<dbReference type="GO" id="GO:0015074">
    <property type="term" value="P:DNA integration"/>
    <property type="evidence" value="ECO:0007669"/>
    <property type="project" value="UniProtKB-KW"/>
</dbReference>
<keyword evidence="14" id="KW-0239">DNA-directed DNA polymerase</keyword>
<feature type="region of interest" description="Disordered" evidence="18">
    <location>
        <begin position="617"/>
        <end position="638"/>
    </location>
</feature>
<dbReference type="GO" id="GO:0004190">
    <property type="term" value="F:aspartic-type endopeptidase activity"/>
    <property type="evidence" value="ECO:0007669"/>
    <property type="project" value="UniProtKB-KW"/>
</dbReference>
<feature type="compositionally biased region" description="Acidic residues" evidence="18">
    <location>
        <begin position="710"/>
        <end position="723"/>
    </location>
</feature>
<keyword evidence="3" id="KW-0808">Transferase</keyword>
<dbReference type="Gene3D" id="2.40.70.10">
    <property type="entry name" value="Acid Proteases"/>
    <property type="match status" value="1"/>
</dbReference>
<evidence type="ECO:0000256" key="14">
    <source>
        <dbReference type="ARBA" id="ARBA00022932"/>
    </source>
</evidence>
<dbReference type="GO" id="GO:0003964">
    <property type="term" value="F:RNA-directed DNA polymerase activity"/>
    <property type="evidence" value="ECO:0007669"/>
    <property type="project" value="UniProtKB-KW"/>
</dbReference>
<feature type="region of interest" description="Disordered" evidence="18">
    <location>
        <begin position="1294"/>
        <end position="1316"/>
    </location>
</feature>
<dbReference type="InterPro" id="IPR000953">
    <property type="entry name" value="Chromo/chromo_shadow_dom"/>
</dbReference>
<proteinExistence type="predicted"/>